<dbReference type="InterPro" id="IPR041468">
    <property type="entry name" value="HTH_ParB/Spo0J"/>
</dbReference>
<dbReference type="InterPro" id="IPR001387">
    <property type="entry name" value="Cro/C1-type_HTH"/>
</dbReference>
<name>A0ABV6YN60_UNCEI</name>
<dbReference type="InterPro" id="IPR003115">
    <property type="entry name" value="ParB_N"/>
</dbReference>
<dbReference type="PROSITE" id="PS50943">
    <property type="entry name" value="HTH_CROC1"/>
    <property type="match status" value="1"/>
</dbReference>
<evidence type="ECO:0000259" key="4">
    <source>
        <dbReference type="PROSITE" id="PS50943"/>
    </source>
</evidence>
<sequence length="282" mass="31874">MSRRALGKGLDALIPEVKRDAVPGRSEIVELDISEIAANPYQPRTKFSEISLEDLKESIAERGVLQPVIVRKKAGRYELVAGERRLRAAKLAKLETIPVMIKQVSDSEALEIALVENLQREDLNPIDEARGYSELIKRFNLTQEELARKIAKDRSTIANVLRLLNLPEEVKTGLEDGKINMGHARALLGLTEEKHIRSVYHTVLHRGLSVRQVEALVRRKLKSKKRRARSVPPIMSELGHIEEELMRKLGTRVKIISQGGHGKIEIEYYSTDDLTRILEAMS</sequence>
<reference evidence="5 6" key="1">
    <citation type="submission" date="2024-09" db="EMBL/GenBank/DDBJ databases">
        <authorList>
            <person name="D'Angelo T."/>
        </authorList>
    </citation>
    <scope>NUCLEOTIDE SEQUENCE [LARGE SCALE GENOMIC DNA]</scope>
    <source>
        <strain evidence="5">SAG AM-311-F02</strain>
    </source>
</reference>
<dbReference type="Pfam" id="PF02195">
    <property type="entry name" value="ParB_N"/>
    <property type="match status" value="1"/>
</dbReference>
<keyword evidence="6" id="KW-1185">Reference proteome</keyword>
<comment type="similarity">
    <text evidence="1">Belongs to the ParB family.</text>
</comment>
<accession>A0ABV6YN60</accession>
<dbReference type="SUPFAM" id="SSF110849">
    <property type="entry name" value="ParB/Sulfiredoxin"/>
    <property type="match status" value="1"/>
</dbReference>
<dbReference type="Gene3D" id="3.90.1530.30">
    <property type="match status" value="1"/>
</dbReference>
<keyword evidence="2" id="KW-0159">Chromosome partition</keyword>
<dbReference type="InterPro" id="IPR057240">
    <property type="entry name" value="ParB_dimer_C"/>
</dbReference>
<dbReference type="SUPFAM" id="SSF109709">
    <property type="entry name" value="KorB DNA-binding domain-like"/>
    <property type="match status" value="1"/>
</dbReference>
<evidence type="ECO:0000313" key="5">
    <source>
        <dbReference type="EMBL" id="MFC1799511.1"/>
    </source>
</evidence>
<gene>
    <name evidence="5" type="ORF">ACFL2Z_01175</name>
</gene>
<dbReference type="Proteomes" id="UP001594288">
    <property type="component" value="Unassembled WGS sequence"/>
</dbReference>
<evidence type="ECO:0000256" key="3">
    <source>
        <dbReference type="ARBA" id="ARBA00023125"/>
    </source>
</evidence>
<proteinExistence type="inferred from homology"/>
<dbReference type="Pfam" id="PF17762">
    <property type="entry name" value="HTH_ParB"/>
    <property type="match status" value="1"/>
</dbReference>
<keyword evidence="3" id="KW-0238">DNA-binding</keyword>
<dbReference type="InterPro" id="IPR004437">
    <property type="entry name" value="ParB/RepB/Spo0J"/>
</dbReference>
<dbReference type="CDD" id="cd16393">
    <property type="entry name" value="SPO0J_N"/>
    <property type="match status" value="1"/>
</dbReference>
<evidence type="ECO:0000256" key="1">
    <source>
        <dbReference type="ARBA" id="ARBA00006295"/>
    </source>
</evidence>
<evidence type="ECO:0000256" key="2">
    <source>
        <dbReference type="ARBA" id="ARBA00022829"/>
    </source>
</evidence>
<protein>
    <submittedName>
        <fullName evidence="5">ParB/RepB/Spo0J family partition protein</fullName>
    </submittedName>
</protein>
<dbReference type="PANTHER" id="PTHR33375">
    <property type="entry name" value="CHROMOSOME-PARTITIONING PROTEIN PARB-RELATED"/>
    <property type="match status" value="1"/>
</dbReference>
<dbReference type="SMART" id="SM00470">
    <property type="entry name" value="ParB"/>
    <property type="match status" value="1"/>
</dbReference>
<dbReference type="InterPro" id="IPR050336">
    <property type="entry name" value="Chromosome_partition/occlusion"/>
</dbReference>
<dbReference type="InterPro" id="IPR036086">
    <property type="entry name" value="ParB/Sulfiredoxin_sf"/>
</dbReference>
<comment type="caution">
    <text evidence="5">The sequence shown here is derived from an EMBL/GenBank/DDBJ whole genome shotgun (WGS) entry which is preliminary data.</text>
</comment>
<dbReference type="NCBIfam" id="TIGR00180">
    <property type="entry name" value="parB_part"/>
    <property type="match status" value="1"/>
</dbReference>
<dbReference type="EMBL" id="JBHPEI010000010">
    <property type="protein sequence ID" value="MFC1799511.1"/>
    <property type="molecule type" value="Genomic_DNA"/>
</dbReference>
<dbReference type="Pfam" id="PF23552">
    <property type="entry name" value="ParB_C"/>
    <property type="match status" value="1"/>
</dbReference>
<organism evidence="5 6">
    <name type="scientific">Eiseniibacteriota bacterium</name>
    <dbReference type="NCBI Taxonomy" id="2212470"/>
    <lineage>
        <taxon>Bacteria</taxon>
        <taxon>Candidatus Eiseniibacteriota</taxon>
    </lineage>
</organism>
<dbReference type="PANTHER" id="PTHR33375:SF1">
    <property type="entry name" value="CHROMOSOME-PARTITIONING PROTEIN PARB-RELATED"/>
    <property type="match status" value="1"/>
</dbReference>
<dbReference type="Gene3D" id="1.10.10.2830">
    <property type="match status" value="1"/>
</dbReference>
<feature type="domain" description="HTH cro/C1-type" evidence="4">
    <location>
        <begin position="134"/>
        <end position="162"/>
    </location>
</feature>
<evidence type="ECO:0000313" key="6">
    <source>
        <dbReference type="Proteomes" id="UP001594288"/>
    </source>
</evidence>